<dbReference type="InterPro" id="IPR024983">
    <property type="entry name" value="CHAT_dom"/>
</dbReference>
<protein>
    <submittedName>
        <fullName evidence="2">CHAT domain-containing protein</fullName>
    </submittedName>
</protein>
<accession>A0AAD6UVN0</accession>
<evidence type="ECO:0000259" key="1">
    <source>
        <dbReference type="Pfam" id="PF12770"/>
    </source>
</evidence>
<dbReference type="AlphaFoldDB" id="A0AAD6UVN0"/>
<evidence type="ECO:0000313" key="2">
    <source>
        <dbReference type="EMBL" id="KAJ7193072.1"/>
    </source>
</evidence>
<name>A0AAD6UVN0_9AGAR</name>
<gene>
    <name evidence="2" type="ORF">GGX14DRAFT_379520</name>
</gene>
<reference evidence="2" key="1">
    <citation type="submission" date="2023-03" db="EMBL/GenBank/DDBJ databases">
        <title>Massive genome expansion in bonnet fungi (Mycena s.s.) driven by repeated elements and novel gene families across ecological guilds.</title>
        <authorList>
            <consortium name="Lawrence Berkeley National Laboratory"/>
            <person name="Harder C.B."/>
            <person name="Miyauchi S."/>
            <person name="Viragh M."/>
            <person name="Kuo A."/>
            <person name="Thoen E."/>
            <person name="Andreopoulos B."/>
            <person name="Lu D."/>
            <person name="Skrede I."/>
            <person name="Drula E."/>
            <person name="Henrissat B."/>
            <person name="Morin E."/>
            <person name="Kohler A."/>
            <person name="Barry K."/>
            <person name="LaButti K."/>
            <person name="Morin E."/>
            <person name="Salamov A."/>
            <person name="Lipzen A."/>
            <person name="Mereny Z."/>
            <person name="Hegedus B."/>
            <person name="Baldrian P."/>
            <person name="Stursova M."/>
            <person name="Weitz H."/>
            <person name="Taylor A."/>
            <person name="Grigoriev I.V."/>
            <person name="Nagy L.G."/>
            <person name="Martin F."/>
            <person name="Kauserud H."/>
        </authorList>
    </citation>
    <scope>NUCLEOTIDE SEQUENCE</scope>
    <source>
        <strain evidence="2">9144</strain>
    </source>
</reference>
<evidence type="ECO:0000313" key="3">
    <source>
        <dbReference type="Proteomes" id="UP001219525"/>
    </source>
</evidence>
<dbReference type="PANTHER" id="PTHR10098:SF108">
    <property type="entry name" value="TETRATRICOPEPTIDE REPEAT PROTEIN 28"/>
    <property type="match status" value="1"/>
</dbReference>
<proteinExistence type="predicted"/>
<organism evidence="2 3">
    <name type="scientific">Mycena pura</name>
    <dbReference type="NCBI Taxonomy" id="153505"/>
    <lineage>
        <taxon>Eukaryota</taxon>
        <taxon>Fungi</taxon>
        <taxon>Dikarya</taxon>
        <taxon>Basidiomycota</taxon>
        <taxon>Agaricomycotina</taxon>
        <taxon>Agaricomycetes</taxon>
        <taxon>Agaricomycetidae</taxon>
        <taxon>Agaricales</taxon>
        <taxon>Marasmiineae</taxon>
        <taxon>Mycenaceae</taxon>
        <taxon>Mycena</taxon>
    </lineage>
</organism>
<sequence length="875" mass="97877">MLDDNTDQAEDLHSLEVAVCDRNQYWRLGSLKDLEKALLHAQEAVNLTPEGHPERAGRLHSLASSYKNQYQTLGDLQYLKKALQHNQEAVDITPEDHPERVTYLQTLAASYADQYQRLGDLNDLERALQNAQEGVNLTPESHPDRSGHLQSLAVLRDDRYQRLGGLQDLEVALQYKQEAVNLVPAGHLGRAGHLQSLAASYRDRYQRLGELQDLNKALQHTQEAVDIIPEGHPDRAGHLESLAASCGEQYQRLGDLKDLEAALQHKQEAVNLTPKEHPARPARQRNLAVSYADRYWRLHDPKDLDTAFRHRREAVNLLPGGHPGRAGRLQILAITALHELQRLKTSEDPECIQTFFNASFNITTTPELAWQNGLAWASFEAHFYPEHCISTLSSVFRFLPELLWIGHSIPARHNAIRRLDIPHAISTATRICISLAKLIPAVEIIEQGLGTVYQQMLELNKAIQELPPVQTQAFQRLSIDLYRSSSDLSTDLANKRNDLINNIREQPGFESFLLPKQYDVLRQASQGGPVIILNSHKDGCNGIIILNSRSNPVHVAFPNVNPDLLGSQRAILRKFYGHRVRGESASTRLFGHPEGWLPSVEQFEHMLGWLWNDIVSPVYQVLELHGTHDGRLWWLPTGAFSGLPLHACPPTDQFIHSYTATLGSLLDAYSKKGSNNVVKVGVVGVTHTGLHSERLLPGVKEEVRNIRSAVPKPHVECIEGQQATVEAVGMYLQDFSWVHLACHGTQDAIQPTKSCLYLYGGNLELEPILRMPLLNAEVIFLAGCETAMGDSKLVNESFHLGGGFIAAGFRGAIGTLWSMNDHDGPLVANLFYSHLFRNGRQPQASDAAEALHLAVKEVRKNVPYERWIPFIHMGI</sequence>
<comment type="caution">
    <text evidence="2">The sequence shown here is derived from an EMBL/GenBank/DDBJ whole genome shotgun (WGS) entry which is preliminary data.</text>
</comment>
<dbReference type="PANTHER" id="PTHR10098">
    <property type="entry name" value="RAPSYN-RELATED"/>
    <property type="match status" value="1"/>
</dbReference>
<dbReference type="Gene3D" id="1.20.120.660">
    <property type="entry name" value="IL-4 antagonist (De novo design) like domain"/>
    <property type="match status" value="3"/>
</dbReference>
<dbReference type="Pfam" id="PF12770">
    <property type="entry name" value="CHAT"/>
    <property type="match status" value="1"/>
</dbReference>
<dbReference type="EMBL" id="JARJCW010000112">
    <property type="protein sequence ID" value="KAJ7193072.1"/>
    <property type="molecule type" value="Genomic_DNA"/>
</dbReference>
<dbReference type="Proteomes" id="UP001219525">
    <property type="component" value="Unassembled WGS sequence"/>
</dbReference>
<keyword evidence="3" id="KW-1185">Reference proteome</keyword>
<dbReference type="SUPFAM" id="SSF81901">
    <property type="entry name" value="HCP-like"/>
    <property type="match status" value="1"/>
</dbReference>
<feature type="domain" description="CHAT" evidence="1">
    <location>
        <begin position="607"/>
        <end position="874"/>
    </location>
</feature>